<dbReference type="STRING" id="1162668.LFE_2092"/>
<keyword evidence="5" id="KW-0964">Secreted</keyword>
<dbReference type="PANTHER" id="PTHR30288">
    <property type="entry name" value="FLAGELLAR CAP/ASSEMBLY PROTEIN FLID"/>
    <property type="match status" value="1"/>
</dbReference>
<accession>I0IR66</accession>
<dbReference type="Pfam" id="PF02465">
    <property type="entry name" value="FliD_N"/>
    <property type="match status" value="1"/>
</dbReference>
<dbReference type="GO" id="GO:0009424">
    <property type="term" value="C:bacterial-type flagellum hook"/>
    <property type="evidence" value="ECO:0007669"/>
    <property type="project" value="UniProtKB-UniRule"/>
</dbReference>
<dbReference type="GO" id="GO:0009421">
    <property type="term" value="C:bacterial-type flagellum filament cap"/>
    <property type="evidence" value="ECO:0007669"/>
    <property type="project" value="InterPro"/>
</dbReference>
<reference evidence="9" key="2">
    <citation type="submission" date="2012-03" db="EMBL/GenBank/DDBJ databases">
        <title>The complete genome sequence of the pioneer microbe on fresh volcanic deposit, Leptospirillum ferrooxidans strain C2-3.</title>
        <authorList>
            <person name="Fujimura R."/>
            <person name="Sato Y."/>
            <person name="Nishizawa T."/>
            <person name="Nanba K."/>
            <person name="Oshima K."/>
            <person name="Hattori M."/>
            <person name="Kamijo T."/>
            <person name="Ohta H."/>
        </authorList>
    </citation>
    <scope>NUCLEOTIDE SEQUENCE [LARGE SCALE GENOMIC DNA]</scope>
    <source>
        <strain evidence="9">C2-3</strain>
    </source>
</reference>
<feature type="domain" description="Flagellar hook-associated protein 2 C-terminal" evidence="7">
    <location>
        <begin position="241"/>
        <end position="468"/>
    </location>
</feature>
<evidence type="ECO:0000259" key="7">
    <source>
        <dbReference type="Pfam" id="PF07195"/>
    </source>
</evidence>
<dbReference type="GO" id="GO:0071973">
    <property type="term" value="P:bacterial-type flagellum-dependent cell motility"/>
    <property type="evidence" value="ECO:0007669"/>
    <property type="project" value="TreeGrafter"/>
</dbReference>
<dbReference type="eggNOG" id="COG1345">
    <property type="taxonomic scope" value="Bacteria"/>
</dbReference>
<keyword evidence="8" id="KW-0966">Cell projection</keyword>
<dbReference type="InterPro" id="IPR003481">
    <property type="entry name" value="FliD_N"/>
</dbReference>
<dbReference type="HOGENOM" id="CLU_015182_4_1_0"/>
<reference evidence="8 9" key="1">
    <citation type="journal article" date="2012" name="J. Bacteriol.">
        <title>Complete Genome Sequence of Leptospirillum ferrooxidans Strain C2-3, Isolated from a Fresh Volcanic Ash Deposit on the Island of Miyake, Japan.</title>
        <authorList>
            <person name="Fujimura R."/>
            <person name="Sato Y."/>
            <person name="Nishizawa T."/>
            <person name="Oshima K."/>
            <person name="Kim S.-W."/>
            <person name="Hattori M."/>
            <person name="Kamijo T."/>
            <person name="Ohta H."/>
        </authorList>
    </citation>
    <scope>NUCLEOTIDE SEQUENCE [LARGE SCALE GENOMIC DNA]</scope>
    <source>
        <strain evidence="8 9">C2-3</strain>
    </source>
</reference>
<evidence type="ECO:0000256" key="5">
    <source>
        <dbReference type="RuleBase" id="RU362066"/>
    </source>
</evidence>
<dbReference type="RefSeq" id="WP_014450248.1">
    <property type="nucleotide sequence ID" value="NC_017094.1"/>
</dbReference>
<dbReference type="Proteomes" id="UP000007382">
    <property type="component" value="Chromosome"/>
</dbReference>
<feature type="coiled-coil region" evidence="5">
    <location>
        <begin position="436"/>
        <end position="470"/>
    </location>
</feature>
<keyword evidence="8" id="KW-0282">Flagellum</keyword>
<dbReference type="InterPro" id="IPR010809">
    <property type="entry name" value="FliD_C"/>
</dbReference>
<evidence type="ECO:0000259" key="6">
    <source>
        <dbReference type="Pfam" id="PF02465"/>
    </source>
</evidence>
<comment type="subunit">
    <text evidence="2 5">Homopentamer.</text>
</comment>
<keyword evidence="4 5" id="KW-0975">Bacterial flagellum</keyword>
<protein>
    <recommendedName>
        <fullName evidence="5">Flagellar hook-associated protein 2</fullName>
        <shortName evidence="5">HAP2</shortName>
    </recommendedName>
    <alternativeName>
        <fullName evidence="5">Flagellar cap protein</fullName>
    </alternativeName>
</protein>
<comment type="function">
    <text evidence="5">Required for morphogenesis and for the elongation of the flagellar filament by facilitating polymerization of the flagellin monomers at the tip of growing filament. Forms a capping structure, which prevents flagellin subunits (transported through the central channel of the flagellum) from leaking out without polymerization at the distal end.</text>
</comment>
<sequence>MSGISGSMGSLPGDHPSHRMRISNMAALSQNLDTDALVEANMKAAEVPLVELQQTQAQQAQLQAVWRSLQKKLEGFKNTAESLHLEGNFNAFKAQTPPNSGFTLTPSDNAHIGHHDISVASLARPGVVVSSGLADPDKASVLNIPPDGALSHGIITFLIGDHLIGGSYKTIRIDQSSGFTLNDLASAINKAKIGVHAMVMRTGQPGRPYSLSLSSSKNGLNFRVAGTEGIGMTFHVVQKASMAHLTVDGVPVVSSSNDVKDAVPGTVLHLVSPTSGNAPVGVSIVHDRKKITSNIQSFVKNYNDLINFISENSRYDKATGRGGPFLGSFTVTDIRNRLATTLTKPITGNGPYHTLSDIGLDFGQDGRLTLNQSTLDRALGGDYKGVVGVLAGSAGKDRTEGVLRTLHSDLDDLTNPVTGPVTGELSALTNEGESTEKEIEHKSESLSDLRDSLEEKYSNLQSLLGGLNAKQNYVSQQIAKGTL</sequence>
<comment type="similarity">
    <text evidence="1 5">Belongs to the FliD family.</text>
</comment>
<keyword evidence="8" id="KW-0969">Cilium</keyword>
<keyword evidence="9" id="KW-1185">Reference proteome</keyword>
<dbReference type="GO" id="GO:0007155">
    <property type="term" value="P:cell adhesion"/>
    <property type="evidence" value="ECO:0007669"/>
    <property type="project" value="InterPro"/>
</dbReference>
<dbReference type="GO" id="GO:0005576">
    <property type="term" value="C:extracellular region"/>
    <property type="evidence" value="ECO:0007669"/>
    <property type="project" value="UniProtKB-SubCell"/>
</dbReference>
<dbReference type="AlphaFoldDB" id="I0IR66"/>
<dbReference type="KEGG" id="lfc:LFE_2092"/>
<dbReference type="EMBL" id="AP012342">
    <property type="protein sequence ID" value="BAM07765.1"/>
    <property type="molecule type" value="Genomic_DNA"/>
</dbReference>
<evidence type="ECO:0000256" key="3">
    <source>
        <dbReference type="ARBA" id="ARBA00023054"/>
    </source>
</evidence>
<evidence type="ECO:0000313" key="8">
    <source>
        <dbReference type="EMBL" id="BAM07765.1"/>
    </source>
</evidence>
<organism evidence="8 9">
    <name type="scientific">Leptospirillum ferrooxidans (strain C2-3)</name>
    <dbReference type="NCBI Taxonomy" id="1162668"/>
    <lineage>
        <taxon>Bacteria</taxon>
        <taxon>Pseudomonadati</taxon>
        <taxon>Nitrospirota</taxon>
        <taxon>Nitrospiria</taxon>
        <taxon>Nitrospirales</taxon>
        <taxon>Nitrospiraceae</taxon>
        <taxon>Leptospirillum</taxon>
    </lineage>
</organism>
<comment type="subcellular location">
    <subcellularLocation>
        <location evidence="5">Secreted</location>
    </subcellularLocation>
    <subcellularLocation>
        <location evidence="5">Bacterial flagellum</location>
    </subcellularLocation>
</comment>
<keyword evidence="3 5" id="KW-0175">Coiled coil</keyword>
<dbReference type="PANTHER" id="PTHR30288:SF0">
    <property type="entry name" value="FLAGELLAR HOOK-ASSOCIATED PROTEIN 2"/>
    <property type="match status" value="1"/>
</dbReference>
<name>I0IR66_LEPFC</name>
<evidence type="ECO:0000256" key="4">
    <source>
        <dbReference type="ARBA" id="ARBA00023143"/>
    </source>
</evidence>
<dbReference type="PATRIC" id="fig|1162668.3.peg.2478"/>
<dbReference type="Pfam" id="PF07195">
    <property type="entry name" value="FliD_C"/>
    <property type="match status" value="1"/>
</dbReference>
<gene>
    <name evidence="8" type="primary">fliD</name>
    <name evidence="8" type="ordered locus">LFE_2092</name>
</gene>
<proteinExistence type="inferred from homology"/>
<evidence type="ECO:0000256" key="2">
    <source>
        <dbReference type="ARBA" id="ARBA00011255"/>
    </source>
</evidence>
<dbReference type="InterPro" id="IPR040026">
    <property type="entry name" value="FliD"/>
</dbReference>
<evidence type="ECO:0000256" key="1">
    <source>
        <dbReference type="ARBA" id="ARBA00009764"/>
    </source>
</evidence>
<evidence type="ECO:0000313" key="9">
    <source>
        <dbReference type="Proteomes" id="UP000007382"/>
    </source>
</evidence>
<feature type="domain" description="Flagellar hook-associated protein 2 N-terminal" evidence="6">
    <location>
        <begin position="31"/>
        <end position="124"/>
    </location>
</feature>